<accession>A0A448X841</accession>
<reference evidence="1" key="1">
    <citation type="submission" date="2018-11" db="EMBL/GenBank/DDBJ databases">
        <authorList>
            <consortium name="Pathogen Informatics"/>
        </authorList>
    </citation>
    <scope>NUCLEOTIDE SEQUENCE</scope>
</reference>
<protein>
    <submittedName>
        <fullName evidence="1">Uncharacterized protein</fullName>
    </submittedName>
</protein>
<organism evidence="1 2">
    <name type="scientific">Protopolystoma xenopodis</name>
    <dbReference type="NCBI Taxonomy" id="117903"/>
    <lineage>
        <taxon>Eukaryota</taxon>
        <taxon>Metazoa</taxon>
        <taxon>Spiralia</taxon>
        <taxon>Lophotrochozoa</taxon>
        <taxon>Platyhelminthes</taxon>
        <taxon>Monogenea</taxon>
        <taxon>Polyopisthocotylea</taxon>
        <taxon>Polystomatidea</taxon>
        <taxon>Polystomatidae</taxon>
        <taxon>Protopolystoma</taxon>
    </lineage>
</organism>
<evidence type="ECO:0000313" key="1">
    <source>
        <dbReference type="EMBL" id="VEL30324.1"/>
    </source>
</evidence>
<dbReference type="Proteomes" id="UP000784294">
    <property type="component" value="Unassembled WGS sequence"/>
</dbReference>
<sequence>MEDGARALMIFESAQFVTYLASPYLYPTASIRIHQLSDGRFCGSKRTSCPFSNTSCLQSFREVPACLNNLISSTYENQTYSGLNASNGGFSNLSVASSQVQQHQKSSFATNFVIGAGVVASVNQTAAAGSVYYTAPAQVSRSSNLRRGSTARRHLSPVQLQCVGSCLVPEAAKLRADLMTGPAAYVLHWDTESLIGEK</sequence>
<gene>
    <name evidence="1" type="ORF">PXEA_LOCUS23764</name>
</gene>
<name>A0A448X841_9PLAT</name>
<keyword evidence="2" id="KW-1185">Reference proteome</keyword>
<proteinExistence type="predicted"/>
<evidence type="ECO:0000313" key="2">
    <source>
        <dbReference type="Proteomes" id="UP000784294"/>
    </source>
</evidence>
<dbReference type="AlphaFoldDB" id="A0A448X841"/>
<dbReference type="EMBL" id="CAAALY010111310">
    <property type="protein sequence ID" value="VEL30324.1"/>
    <property type="molecule type" value="Genomic_DNA"/>
</dbReference>
<comment type="caution">
    <text evidence="1">The sequence shown here is derived from an EMBL/GenBank/DDBJ whole genome shotgun (WGS) entry which is preliminary data.</text>
</comment>